<reference evidence="3" key="1">
    <citation type="journal article" date="2015" name="Genome Announc.">
        <title>Draft genome sequence of Talaromyces cellulolyticus strain Y-94, a source of lignocellulosic biomass-degrading enzymes.</title>
        <authorList>
            <person name="Fujii T."/>
            <person name="Koike H."/>
            <person name="Sawayama S."/>
            <person name="Yano S."/>
            <person name="Inoue H."/>
        </authorList>
    </citation>
    <scope>NUCLEOTIDE SEQUENCE [LARGE SCALE GENOMIC DNA]</scope>
    <source>
        <strain evidence="3">Y-94</strain>
    </source>
</reference>
<proteinExistence type="predicted"/>
<feature type="compositionally biased region" description="Basic and acidic residues" evidence="1">
    <location>
        <begin position="67"/>
        <end position="76"/>
    </location>
</feature>
<sequence>MEKLGEQRPQSPGYRAIDDKRLDAPDCISYTNKLTFWPKAAAGYQEPALERLKRDRESVLGSVPKPESSESQKMDANEVVLRMMVKVKLQKKELCCERYESVIETETETESESDSESESESDSESESESECECESESDSESESGSESESDSDSDSDSYSHSYSDGDWEWVHYYDFELYPGD</sequence>
<feature type="compositionally biased region" description="Acidic residues" evidence="1">
    <location>
        <begin position="103"/>
        <end position="155"/>
    </location>
</feature>
<organism evidence="2 3">
    <name type="scientific">Talaromyces pinophilus</name>
    <name type="common">Penicillium pinophilum</name>
    <dbReference type="NCBI Taxonomy" id="128442"/>
    <lineage>
        <taxon>Eukaryota</taxon>
        <taxon>Fungi</taxon>
        <taxon>Dikarya</taxon>
        <taxon>Ascomycota</taxon>
        <taxon>Pezizomycotina</taxon>
        <taxon>Eurotiomycetes</taxon>
        <taxon>Eurotiomycetidae</taxon>
        <taxon>Eurotiales</taxon>
        <taxon>Trichocomaceae</taxon>
        <taxon>Talaromyces</taxon>
        <taxon>Talaromyces sect. Talaromyces</taxon>
    </lineage>
</organism>
<evidence type="ECO:0000256" key="1">
    <source>
        <dbReference type="SAM" id="MobiDB-lite"/>
    </source>
</evidence>
<feature type="region of interest" description="Disordered" evidence="1">
    <location>
        <begin position="55"/>
        <end position="76"/>
    </location>
</feature>
<dbReference type="EMBL" id="DF933837">
    <property type="protein sequence ID" value="GAM41004.1"/>
    <property type="molecule type" value="Genomic_DNA"/>
</dbReference>
<comment type="caution">
    <text evidence="2">The sequence shown here is derived from an EMBL/GenBank/DDBJ whole genome shotgun (WGS) entry which is preliminary data.</text>
</comment>
<evidence type="ECO:0000313" key="2">
    <source>
        <dbReference type="EMBL" id="GAM41004.1"/>
    </source>
</evidence>
<evidence type="ECO:0000313" key="3">
    <source>
        <dbReference type="Proteomes" id="UP000053095"/>
    </source>
</evidence>
<name>A0A6V8HJS8_TALPI</name>
<accession>A0A6V8HJS8</accession>
<gene>
    <name evidence="2" type="ORF">TCE0_041r13789</name>
</gene>
<dbReference type="Proteomes" id="UP000053095">
    <property type="component" value="Unassembled WGS sequence"/>
</dbReference>
<protein>
    <submittedName>
        <fullName evidence="2">Uncharacterized protein</fullName>
    </submittedName>
</protein>
<feature type="region of interest" description="Disordered" evidence="1">
    <location>
        <begin position="103"/>
        <end position="164"/>
    </location>
</feature>
<keyword evidence="3" id="KW-1185">Reference proteome</keyword>
<dbReference type="AlphaFoldDB" id="A0A6V8HJS8"/>